<name>M1V515_CYAM1</name>
<evidence type="ECO:0000313" key="4">
    <source>
        <dbReference type="EMBL" id="BAM79880.1"/>
    </source>
</evidence>
<dbReference type="GeneID" id="16993548"/>
<dbReference type="Pfam" id="PF02582">
    <property type="entry name" value="DUF155"/>
    <property type="match status" value="1"/>
</dbReference>
<keyword evidence="5" id="KW-1185">Reference proteome</keyword>
<organism evidence="4 5">
    <name type="scientific">Cyanidioschyzon merolae (strain NIES-3377 / 10D)</name>
    <name type="common">Unicellular red alga</name>
    <dbReference type="NCBI Taxonomy" id="280699"/>
    <lineage>
        <taxon>Eukaryota</taxon>
        <taxon>Rhodophyta</taxon>
        <taxon>Bangiophyceae</taxon>
        <taxon>Cyanidiales</taxon>
        <taxon>Cyanidiaceae</taxon>
        <taxon>Cyanidioschyzon</taxon>
    </lineage>
</organism>
<reference evidence="4 5" key="1">
    <citation type="journal article" date="2004" name="Nature">
        <title>Genome sequence of the ultrasmall unicellular red alga Cyanidioschyzon merolae 10D.</title>
        <authorList>
            <person name="Matsuzaki M."/>
            <person name="Misumi O."/>
            <person name="Shin-i T."/>
            <person name="Maruyama S."/>
            <person name="Takahara M."/>
            <person name="Miyagishima S."/>
            <person name="Mori T."/>
            <person name="Nishida K."/>
            <person name="Yagisawa F."/>
            <person name="Nishida K."/>
            <person name="Yoshida Y."/>
            <person name="Nishimura Y."/>
            <person name="Nakao S."/>
            <person name="Kobayashi T."/>
            <person name="Momoyama Y."/>
            <person name="Higashiyama T."/>
            <person name="Minoda A."/>
            <person name="Sano M."/>
            <person name="Nomoto H."/>
            <person name="Oishi K."/>
            <person name="Hayashi H."/>
            <person name="Ohta F."/>
            <person name="Nishizaka S."/>
            <person name="Haga S."/>
            <person name="Miura S."/>
            <person name="Morishita T."/>
            <person name="Kabeya Y."/>
            <person name="Terasawa K."/>
            <person name="Suzuki Y."/>
            <person name="Ishii Y."/>
            <person name="Asakawa S."/>
            <person name="Takano H."/>
            <person name="Ohta N."/>
            <person name="Kuroiwa H."/>
            <person name="Tanaka K."/>
            <person name="Shimizu N."/>
            <person name="Sugano S."/>
            <person name="Sato N."/>
            <person name="Nozaki H."/>
            <person name="Ogasawara N."/>
            <person name="Kohara Y."/>
            <person name="Kuroiwa T."/>
        </authorList>
    </citation>
    <scope>NUCLEOTIDE SEQUENCE [LARGE SCALE GENOMIC DNA]</scope>
    <source>
        <strain evidence="4 5">10D</strain>
    </source>
</reference>
<feature type="compositionally biased region" description="Pro residues" evidence="2">
    <location>
        <begin position="133"/>
        <end position="145"/>
    </location>
</feature>
<protein>
    <recommendedName>
        <fullName evidence="3">DUF155 domain-containing protein</fullName>
    </recommendedName>
</protein>
<dbReference type="GO" id="GO:0005739">
    <property type="term" value="C:mitochondrion"/>
    <property type="evidence" value="ECO:0007669"/>
    <property type="project" value="UniProtKB-ARBA"/>
</dbReference>
<dbReference type="InterPro" id="IPR051624">
    <property type="entry name" value="RMD1/Sad1-interacting"/>
</dbReference>
<feature type="compositionally biased region" description="Low complexity" evidence="2">
    <location>
        <begin position="301"/>
        <end position="313"/>
    </location>
</feature>
<dbReference type="PANTHER" id="PTHR16255">
    <property type="entry name" value="REQUIRED FOR MEIOTIC NUCLEAR DIVISION PROTEIN 1 HOMOLOG"/>
    <property type="match status" value="1"/>
</dbReference>
<dbReference type="OrthoDB" id="18302at2759"/>
<feature type="region of interest" description="Disordered" evidence="2">
    <location>
        <begin position="128"/>
        <end position="162"/>
    </location>
</feature>
<evidence type="ECO:0000259" key="3">
    <source>
        <dbReference type="Pfam" id="PF02582"/>
    </source>
</evidence>
<feature type="compositionally biased region" description="Basic residues" evidence="2">
    <location>
        <begin position="150"/>
        <end position="159"/>
    </location>
</feature>
<sequence>MNSALIGAVRTAGRCCAILRHQRLGRWAGTCSTTSSGEACRRQGGINWILQLQARFSSDLGYPSNGFRRTWTDSLQKRTLSSYLRKHTQWWLRVHVPADTPCTAAMQSHGTALQVAALATASVVDVGGISTPAAPPPPPPPPPSSPSTLRVHKQRKTKARSGSSGEAVRICAAYCLASGYRLEELRDLLRSVPLVTTVDASTLSRDVLHCRVRPATRQEQVRMPHADGHVFFFESGAAVFWDVDEETRRELLRLARRCDIQPGYNSNVTFEEFDHEFEFSYLMDSAQSSTDTLSDAPDGTSPSGGAALAASAAPASPNRLATAEHALPMPSALGRAKLRPALQAPLSRNQERIPNSLTQFRNDRIFLHDYADALSMLAISFGLAQSVKLLVFELSIDRLVEETRRLPEELAKYGRFRTVAQDDLRRRIGQLLTAKYSVALLSDILDTPEIFWEYPSSETVYNQSVQVVDLQKRARLLDKRMDIVQDSLALLNSELATSTTHRVERAIVALIAIELGLQVFNKLF</sequence>
<evidence type="ECO:0000256" key="1">
    <source>
        <dbReference type="ARBA" id="ARBA00008306"/>
    </source>
</evidence>
<evidence type="ECO:0000256" key="2">
    <source>
        <dbReference type="SAM" id="MobiDB-lite"/>
    </source>
</evidence>
<dbReference type="RefSeq" id="XP_005536166.1">
    <property type="nucleotide sequence ID" value="XM_005536109.1"/>
</dbReference>
<reference evidence="4 5" key="2">
    <citation type="journal article" date="2007" name="BMC Biol.">
        <title>A 100%-complete sequence reveals unusually simple genomic features in the hot-spring red alga Cyanidioschyzon merolae.</title>
        <authorList>
            <person name="Nozaki H."/>
            <person name="Takano H."/>
            <person name="Misumi O."/>
            <person name="Terasawa K."/>
            <person name="Matsuzaki M."/>
            <person name="Maruyama S."/>
            <person name="Nishida K."/>
            <person name="Yagisawa F."/>
            <person name="Yoshida Y."/>
            <person name="Fujiwara T."/>
            <person name="Takio S."/>
            <person name="Tamura K."/>
            <person name="Chung S.J."/>
            <person name="Nakamura S."/>
            <person name="Kuroiwa H."/>
            <person name="Tanaka K."/>
            <person name="Sato N."/>
            <person name="Kuroiwa T."/>
        </authorList>
    </citation>
    <scope>NUCLEOTIDE SEQUENCE [LARGE SCALE GENOMIC DNA]</scope>
    <source>
        <strain evidence="4 5">10D</strain>
    </source>
</reference>
<dbReference type="InterPro" id="IPR003734">
    <property type="entry name" value="DUF155"/>
</dbReference>
<evidence type="ECO:0000313" key="5">
    <source>
        <dbReference type="Proteomes" id="UP000007014"/>
    </source>
</evidence>
<dbReference type="KEGG" id="cme:CYME_CMH230C"/>
<accession>M1V515</accession>
<feature type="domain" description="DUF155" evidence="3">
    <location>
        <begin position="230"/>
        <end position="477"/>
    </location>
</feature>
<dbReference type="Proteomes" id="UP000007014">
    <property type="component" value="Chromosome 8"/>
</dbReference>
<gene>
    <name evidence="4" type="ORF">CYME_CMH230C</name>
</gene>
<dbReference type="OMA" id="HEMRYEL"/>
<dbReference type="HOGENOM" id="CLU_520116_0_0_1"/>
<dbReference type="EMBL" id="AP006490">
    <property type="protein sequence ID" value="BAM79880.1"/>
    <property type="molecule type" value="Genomic_DNA"/>
</dbReference>
<proteinExistence type="inferred from homology"/>
<feature type="region of interest" description="Disordered" evidence="2">
    <location>
        <begin position="288"/>
        <end position="313"/>
    </location>
</feature>
<dbReference type="Gramene" id="CMH230CT">
    <property type="protein sequence ID" value="CMH230CT"/>
    <property type="gene ID" value="CMH230C"/>
</dbReference>
<dbReference type="PANTHER" id="PTHR16255:SF1">
    <property type="entry name" value="REQUIRED FOR MEIOTIC NUCLEAR DIVISION PROTEIN 1 HOMOLOG"/>
    <property type="match status" value="1"/>
</dbReference>
<comment type="similarity">
    <text evidence="1">Belongs to the RMD1/sif2 family.</text>
</comment>
<dbReference type="eggNOG" id="KOG2861">
    <property type="taxonomic scope" value="Eukaryota"/>
</dbReference>
<dbReference type="AlphaFoldDB" id="M1V515"/>